<keyword evidence="3 9" id="KW-0812">Transmembrane</keyword>
<keyword evidence="8 9" id="KW-0472">Membrane</keyword>
<gene>
    <name evidence="11" type="ORF">JAAARDRAFT_189313</name>
</gene>
<dbReference type="PROSITE" id="PS51847">
    <property type="entry name" value="SMP"/>
    <property type="match status" value="1"/>
</dbReference>
<evidence type="ECO:0000313" key="11">
    <source>
        <dbReference type="EMBL" id="KDQ63775.1"/>
    </source>
</evidence>
<keyword evidence="7" id="KW-0446">Lipid-binding</keyword>
<dbReference type="InParanoid" id="A0A067QC88"/>
<accession>A0A067QC88</accession>
<dbReference type="InterPro" id="IPR031468">
    <property type="entry name" value="SMP_LBD"/>
</dbReference>
<dbReference type="EMBL" id="KL197710">
    <property type="protein sequence ID" value="KDQ63775.1"/>
    <property type="molecule type" value="Genomic_DNA"/>
</dbReference>
<keyword evidence="2" id="KW-0813">Transport</keyword>
<dbReference type="Pfam" id="PF10296">
    <property type="entry name" value="MMM1"/>
    <property type="match status" value="1"/>
</dbReference>
<dbReference type="AlphaFoldDB" id="A0A067QC88"/>
<name>A0A067QC88_9AGAM</name>
<evidence type="ECO:0000259" key="10">
    <source>
        <dbReference type="PROSITE" id="PS51847"/>
    </source>
</evidence>
<evidence type="ECO:0000256" key="2">
    <source>
        <dbReference type="ARBA" id="ARBA00022448"/>
    </source>
</evidence>
<dbReference type="GO" id="GO:0005789">
    <property type="term" value="C:endoplasmic reticulum membrane"/>
    <property type="evidence" value="ECO:0007669"/>
    <property type="project" value="UniProtKB-SubCell"/>
</dbReference>
<dbReference type="STRING" id="933084.A0A067QC88"/>
<proteinExistence type="predicted"/>
<keyword evidence="5 9" id="KW-1133">Transmembrane helix</keyword>
<dbReference type="OrthoDB" id="5599157at2759"/>
<dbReference type="PANTHER" id="PTHR13466">
    <property type="entry name" value="TEX2 PROTEIN-RELATED"/>
    <property type="match status" value="1"/>
</dbReference>
<dbReference type="GO" id="GO:0032865">
    <property type="term" value="C:ERMES complex"/>
    <property type="evidence" value="ECO:0007669"/>
    <property type="project" value="TreeGrafter"/>
</dbReference>
<dbReference type="GO" id="GO:0015914">
    <property type="term" value="P:phospholipid transport"/>
    <property type="evidence" value="ECO:0007669"/>
    <property type="project" value="TreeGrafter"/>
</dbReference>
<evidence type="ECO:0000256" key="5">
    <source>
        <dbReference type="ARBA" id="ARBA00022989"/>
    </source>
</evidence>
<evidence type="ECO:0000256" key="1">
    <source>
        <dbReference type="ARBA" id="ARBA00004586"/>
    </source>
</evidence>
<dbReference type="GO" id="GO:0008289">
    <property type="term" value="F:lipid binding"/>
    <property type="evidence" value="ECO:0007669"/>
    <property type="project" value="UniProtKB-KW"/>
</dbReference>
<keyword evidence="4" id="KW-0256">Endoplasmic reticulum</keyword>
<evidence type="ECO:0000313" key="12">
    <source>
        <dbReference type="Proteomes" id="UP000027265"/>
    </source>
</evidence>
<keyword evidence="6" id="KW-0445">Lipid transport</keyword>
<keyword evidence="12" id="KW-1185">Reference proteome</keyword>
<sequence>MPNKLHLTFAQGLILGQISILLLLGLTLKYLFLESSITAFAKFQGNYPFDSCYHNRSTEFKVKYGGLKEEGVEFESAEWFNMLIGQVVQTYRSKLRDDLPGEEGSEIARRRIEDFANKMRPTDVLGPIRIRHVNLGVSAPRLSHARLVLPDELELQAQFEVSYADSVSISLSTTYLLNPPIIRFSRLPVSLSISLLNFSSPITLTAPIPSHPSPTLTLALPPLSPSDSGSTLELNVNSALGRMATIENLPVVRQLVETKIRKAISEYGTLTIVLPDLFKAGG</sequence>
<feature type="domain" description="SMP-LTD" evidence="10">
    <location>
        <begin position="73"/>
        <end position="282"/>
    </location>
</feature>
<evidence type="ECO:0000256" key="8">
    <source>
        <dbReference type="ARBA" id="ARBA00023136"/>
    </source>
</evidence>
<dbReference type="FunCoup" id="A0A067QC88">
    <property type="interactions" value="89"/>
</dbReference>
<comment type="subcellular location">
    <subcellularLocation>
        <location evidence="1">Endoplasmic reticulum membrane</location>
    </subcellularLocation>
</comment>
<evidence type="ECO:0000256" key="7">
    <source>
        <dbReference type="ARBA" id="ARBA00023121"/>
    </source>
</evidence>
<evidence type="ECO:0000256" key="4">
    <source>
        <dbReference type="ARBA" id="ARBA00022824"/>
    </source>
</evidence>
<dbReference type="Proteomes" id="UP000027265">
    <property type="component" value="Unassembled WGS sequence"/>
</dbReference>
<dbReference type="InterPro" id="IPR019411">
    <property type="entry name" value="MMM1_dom"/>
</dbReference>
<organism evidence="11 12">
    <name type="scientific">Jaapia argillacea MUCL 33604</name>
    <dbReference type="NCBI Taxonomy" id="933084"/>
    <lineage>
        <taxon>Eukaryota</taxon>
        <taxon>Fungi</taxon>
        <taxon>Dikarya</taxon>
        <taxon>Basidiomycota</taxon>
        <taxon>Agaricomycotina</taxon>
        <taxon>Agaricomycetes</taxon>
        <taxon>Agaricomycetidae</taxon>
        <taxon>Jaapiales</taxon>
        <taxon>Jaapiaceae</taxon>
        <taxon>Jaapia</taxon>
    </lineage>
</organism>
<reference evidence="12" key="1">
    <citation type="journal article" date="2014" name="Proc. Natl. Acad. Sci. U.S.A.">
        <title>Extensive sampling of basidiomycete genomes demonstrates inadequacy of the white-rot/brown-rot paradigm for wood decay fungi.</title>
        <authorList>
            <person name="Riley R."/>
            <person name="Salamov A.A."/>
            <person name="Brown D.W."/>
            <person name="Nagy L.G."/>
            <person name="Floudas D."/>
            <person name="Held B.W."/>
            <person name="Levasseur A."/>
            <person name="Lombard V."/>
            <person name="Morin E."/>
            <person name="Otillar R."/>
            <person name="Lindquist E.A."/>
            <person name="Sun H."/>
            <person name="LaButti K.M."/>
            <person name="Schmutz J."/>
            <person name="Jabbour D."/>
            <person name="Luo H."/>
            <person name="Baker S.E."/>
            <person name="Pisabarro A.G."/>
            <person name="Walton J.D."/>
            <person name="Blanchette R.A."/>
            <person name="Henrissat B."/>
            <person name="Martin F."/>
            <person name="Cullen D."/>
            <person name="Hibbett D.S."/>
            <person name="Grigoriev I.V."/>
        </authorList>
    </citation>
    <scope>NUCLEOTIDE SEQUENCE [LARGE SCALE GENOMIC DNA]</scope>
    <source>
        <strain evidence="12">MUCL 33604</strain>
    </source>
</reference>
<protein>
    <recommendedName>
        <fullName evidence="10">SMP-LTD domain-containing protein</fullName>
    </recommendedName>
</protein>
<evidence type="ECO:0000256" key="6">
    <source>
        <dbReference type="ARBA" id="ARBA00023055"/>
    </source>
</evidence>
<evidence type="ECO:0000256" key="3">
    <source>
        <dbReference type="ARBA" id="ARBA00022692"/>
    </source>
</evidence>
<evidence type="ECO:0000256" key="9">
    <source>
        <dbReference type="SAM" id="Phobius"/>
    </source>
</evidence>
<dbReference type="PANTHER" id="PTHR13466:SF0">
    <property type="entry name" value="SMP-LTD DOMAIN-CONTAINING PROTEIN"/>
    <property type="match status" value="1"/>
</dbReference>
<feature type="transmembrane region" description="Helical" evidence="9">
    <location>
        <begin position="12"/>
        <end position="32"/>
    </location>
</feature>
<dbReference type="HOGENOM" id="CLU_032730_0_0_1"/>
<dbReference type="CDD" id="cd21671">
    <property type="entry name" value="SMP_Mmm1"/>
    <property type="match status" value="1"/>
</dbReference>
<dbReference type="GO" id="GO:1990456">
    <property type="term" value="P:mitochondrion-endoplasmic reticulum membrane tethering"/>
    <property type="evidence" value="ECO:0007669"/>
    <property type="project" value="TreeGrafter"/>
</dbReference>